<name>A0AAN7U1C5_9MYCE</name>
<feature type="signal peptide" evidence="1">
    <location>
        <begin position="1"/>
        <end position="18"/>
    </location>
</feature>
<gene>
    <name evidence="2" type="ORF">RB653_009555</name>
</gene>
<evidence type="ECO:0000313" key="2">
    <source>
        <dbReference type="EMBL" id="KAK5579867.1"/>
    </source>
</evidence>
<proteinExistence type="predicted"/>
<dbReference type="InterPro" id="IPR009011">
    <property type="entry name" value="Man6P_isomerase_rcpt-bd_dom_sf"/>
</dbReference>
<keyword evidence="1" id="KW-0732">Signal</keyword>
<dbReference type="Proteomes" id="UP001344447">
    <property type="component" value="Unassembled WGS sequence"/>
</dbReference>
<dbReference type="AlphaFoldDB" id="A0AAN7U1C5"/>
<feature type="chain" id="PRO_5042869600" description="Transmembrane protein" evidence="1">
    <location>
        <begin position="19"/>
        <end position="311"/>
    </location>
</feature>
<reference evidence="2 3" key="1">
    <citation type="submission" date="2023-11" db="EMBL/GenBank/DDBJ databases">
        <title>Dfirmibasis_genome.</title>
        <authorList>
            <person name="Edelbroek B."/>
            <person name="Kjellin J."/>
            <person name="Jerlstrom-Hultqvist J."/>
            <person name="Soderbom F."/>
        </authorList>
    </citation>
    <scope>NUCLEOTIDE SEQUENCE [LARGE SCALE GENOMIC DNA]</scope>
    <source>
        <strain evidence="2 3">TNS-C-14</strain>
    </source>
</reference>
<evidence type="ECO:0000313" key="3">
    <source>
        <dbReference type="Proteomes" id="UP001344447"/>
    </source>
</evidence>
<dbReference type="SUPFAM" id="SSF50911">
    <property type="entry name" value="Mannose 6-phosphate receptor domain"/>
    <property type="match status" value="1"/>
</dbReference>
<protein>
    <recommendedName>
        <fullName evidence="4">Transmembrane protein</fullName>
    </recommendedName>
</protein>
<accession>A0AAN7U1C5</accession>
<sequence length="311" mass="36230">MYIYILLILFKIFFSSNSLELESYSLVDDSIVLRFNDTVTDELSLQYYYSSENVKNVFDDLLSVFPSDNGYYFDISQLVLPRETQNPYSIKYSTSGVNRVFYFNFGPLDYCQNLRKREKEYQSCILINQTNTVLHSGGTERIYYSTSVPTKLTLLYFRSIDNTSCQYIPFNLKCNQNENFRIMNLTHNNDCDLEVYIESRYFCSINSNINYTFLSPNQVFFKTKNNTQDFVTIFVNGKKKILDFSQIPKPASIENMNQIKSPPETPIKTSPIIHSKNTSLNPQNLDFNKIATPSEIQSLSQKPNQCFKINF</sequence>
<evidence type="ECO:0008006" key="4">
    <source>
        <dbReference type="Google" id="ProtNLM"/>
    </source>
</evidence>
<evidence type="ECO:0000256" key="1">
    <source>
        <dbReference type="SAM" id="SignalP"/>
    </source>
</evidence>
<keyword evidence="3" id="KW-1185">Reference proteome</keyword>
<dbReference type="EMBL" id="JAVFKY010000003">
    <property type="protein sequence ID" value="KAK5579867.1"/>
    <property type="molecule type" value="Genomic_DNA"/>
</dbReference>
<comment type="caution">
    <text evidence="2">The sequence shown here is derived from an EMBL/GenBank/DDBJ whole genome shotgun (WGS) entry which is preliminary data.</text>
</comment>
<organism evidence="2 3">
    <name type="scientific">Dictyostelium firmibasis</name>
    <dbReference type="NCBI Taxonomy" id="79012"/>
    <lineage>
        <taxon>Eukaryota</taxon>
        <taxon>Amoebozoa</taxon>
        <taxon>Evosea</taxon>
        <taxon>Eumycetozoa</taxon>
        <taxon>Dictyostelia</taxon>
        <taxon>Dictyosteliales</taxon>
        <taxon>Dictyosteliaceae</taxon>
        <taxon>Dictyostelium</taxon>
    </lineage>
</organism>